<dbReference type="InterPro" id="IPR007792">
    <property type="entry name" value="T4SS_VirB3/TrbD/AvhB"/>
</dbReference>
<evidence type="ECO:0000256" key="2">
    <source>
        <dbReference type="ARBA" id="ARBA00022692"/>
    </source>
</evidence>
<comment type="caution">
    <text evidence="6">The sequence shown here is derived from an EMBL/GenBank/DDBJ whole genome shotgun (WGS) entry which is preliminary data.</text>
</comment>
<name>A0ABW8U8H0_9GAMM</name>
<evidence type="ECO:0000256" key="1">
    <source>
        <dbReference type="ARBA" id="ARBA00004370"/>
    </source>
</evidence>
<accession>A0ABW8U8H0</accession>
<feature type="transmembrane region" description="Helical" evidence="5">
    <location>
        <begin position="12"/>
        <end position="34"/>
    </location>
</feature>
<organism evidence="6 7">
    <name type="scientific">Moraxella oculi</name>
    <dbReference type="NCBI Taxonomy" id="2940516"/>
    <lineage>
        <taxon>Bacteria</taxon>
        <taxon>Pseudomonadati</taxon>
        <taxon>Pseudomonadota</taxon>
        <taxon>Gammaproteobacteria</taxon>
        <taxon>Moraxellales</taxon>
        <taxon>Moraxellaceae</taxon>
        <taxon>Moraxella</taxon>
    </lineage>
</organism>
<keyword evidence="3 5" id="KW-1133">Transmembrane helix</keyword>
<dbReference type="EMBL" id="JBJJXE010000016">
    <property type="protein sequence ID" value="MFL1732983.1"/>
    <property type="molecule type" value="Genomic_DNA"/>
</dbReference>
<evidence type="ECO:0000313" key="6">
    <source>
        <dbReference type="EMBL" id="MFL1732983.1"/>
    </source>
</evidence>
<sequence>MRKFASYNVLDRVPMFMGIPFGIWLLLLLITMFLFLVGQIFFGFMALLLPIVFVLPIALFLKQLCSTDDRAMRVFGLELKFRKQRKFYKEFNNTLTFLPSKYLRNEKTLSENFR</sequence>
<dbReference type="Proteomes" id="UP001624684">
    <property type="component" value="Unassembled WGS sequence"/>
</dbReference>
<dbReference type="Pfam" id="PF05101">
    <property type="entry name" value="VirB3"/>
    <property type="match status" value="1"/>
</dbReference>
<evidence type="ECO:0000313" key="7">
    <source>
        <dbReference type="Proteomes" id="UP001624684"/>
    </source>
</evidence>
<reference evidence="6 7" key="1">
    <citation type="submission" date="2024-11" db="EMBL/GenBank/DDBJ databases">
        <title>First Report of Moraxella oculi in Brazil in an Infectious Bovine Keratoconjunctivitis Outbreak.</title>
        <authorList>
            <person name="Carvalho C.V."/>
            <person name="Domingues R."/>
            <person name="Coutinho C."/>
            <person name="Honorio N.T.B.S."/>
            <person name="Faza D.R.L.R."/>
            <person name="Carvalho W.A."/>
            <person name="Machado A.B.F."/>
            <person name="Martins M.F."/>
            <person name="Gaspar E.B."/>
        </authorList>
    </citation>
    <scope>NUCLEOTIDE SEQUENCE [LARGE SCALE GENOMIC DNA]</scope>
    <source>
        <strain evidence="6 7">2117LE</strain>
    </source>
</reference>
<evidence type="ECO:0000256" key="5">
    <source>
        <dbReference type="SAM" id="Phobius"/>
    </source>
</evidence>
<gene>
    <name evidence="6" type="ORF">ACJHVH_08315</name>
</gene>
<evidence type="ECO:0000256" key="3">
    <source>
        <dbReference type="ARBA" id="ARBA00022989"/>
    </source>
</evidence>
<keyword evidence="4 5" id="KW-0472">Membrane</keyword>
<keyword evidence="2 5" id="KW-0812">Transmembrane</keyword>
<protein>
    <submittedName>
        <fullName evidence="6">VirB3 family type IV secretion system protein</fullName>
    </submittedName>
</protein>
<evidence type="ECO:0000256" key="4">
    <source>
        <dbReference type="ARBA" id="ARBA00023136"/>
    </source>
</evidence>
<keyword evidence="7" id="KW-1185">Reference proteome</keyword>
<dbReference type="RefSeq" id="WP_079325907.1">
    <property type="nucleotide sequence ID" value="NZ_JBJJXE010000016.1"/>
</dbReference>
<proteinExistence type="predicted"/>
<feature type="transmembrane region" description="Helical" evidence="5">
    <location>
        <begin position="40"/>
        <end position="61"/>
    </location>
</feature>
<comment type="subcellular location">
    <subcellularLocation>
        <location evidence="1">Membrane</location>
    </subcellularLocation>
</comment>